<gene>
    <name evidence="2" type="ORF">MGAL_10B033021</name>
</gene>
<dbReference type="AlphaFoldDB" id="A0A8B6H7X1"/>
<feature type="signal peptide" evidence="1">
    <location>
        <begin position="1"/>
        <end position="19"/>
    </location>
</feature>
<proteinExistence type="predicted"/>
<evidence type="ECO:0000313" key="2">
    <source>
        <dbReference type="EMBL" id="VDI74699.1"/>
    </source>
</evidence>
<dbReference type="EMBL" id="UYJE01009592">
    <property type="protein sequence ID" value="VDI74699.1"/>
    <property type="molecule type" value="Genomic_DNA"/>
</dbReference>
<dbReference type="OrthoDB" id="6190862at2759"/>
<feature type="chain" id="PRO_5032575595" evidence="1">
    <location>
        <begin position="20"/>
        <end position="365"/>
    </location>
</feature>
<name>A0A8B6H7X1_MYTGA</name>
<keyword evidence="3" id="KW-1185">Reference proteome</keyword>
<dbReference type="PROSITE" id="PS51257">
    <property type="entry name" value="PROKAR_LIPOPROTEIN"/>
    <property type="match status" value="1"/>
</dbReference>
<comment type="caution">
    <text evidence="2">The sequence shown here is derived from an EMBL/GenBank/DDBJ whole genome shotgun (WGS) entry which is preliminary data.</text>
</comment>
<protein>
    <submittedName>
        <fullName evidence="2">Uncharacterized protein</fullName>
    </submittedName>
</protein>
<dbReference type="Gene3D" id="1.20.120.20">
    <property type="entry name" value="Apolipoprotein"/>
    <property type="match status" value="1"/>
</dbReference>
<dbReference type="Proteomes" id="UP000596742">
    <property type="component" value="Unassembled WGS sequence"/>
</dbReference>
<evidence type="ECO:0000256" key="1">
    <source>
        <dbReference type="SAM" id="SignalP"/>
    </source>
</evidence>
<evidence type="ECO:0000313" key="3">
    <source>
        <dbReference type="Proteomes" id="UP000596742"/>
    </source>
</evidence>
<accession>A0A8B6H7X1</accession>
<sequence length="365" mass="40508">MRGFCVAISIVVLVACIKCENSVMKRSSWKKLDESSRKVEAFNKYARKEMIKLIPGGELKSLKATYSTSYKHCLYEIKKAVKECKGCLNAIRSTACVSRSKEITQKSMRIEEYLALPFIEVAKLVEYIAGKLKGPLEDLGIESVKFLNDLGKFAENLGDDLLKGTGDAIPKIVDGLKMIGEDMVKLGEKCGKELENGVEDITKEIGNALDDLGQETENLMKGIDNVANDIGKGLEDVAKDIGKGVEYIDKNIGQGVEDAAKTIGVCGTAVNVLGDRVKKVSETLTILINILRESKFRVIKSIRYNRDSEVEEDVYKENYVTYEIKGKRHVFKSTHVLDIFDRKTTGGSIGNQIMSILRKKDFAIV</sequence>
<organism evidence="2 3">
    <name type="scientific">Mytilus galloprovincialis</name>
    <name type="common">Mediterranean mussel</name>
    <dbReference type="NCBI Taxonomy" id="29158"/>
    <lineage>
        <taxon>Eukaryota</taxon>
        <taxon>Metazoa</taxon>
        <taxon>Spiralia</taxon>
        <taxon>Lophotrochozoa</taxon>
        <taxon>Mollusca</taxon>
        <taxon>Bivalvia</taxon>
        <taxon>Autobranchia</taxon>
        <taxon>Pteriomorphia</taxon>
        <taxon>Mytilida</taxon>
        <taxon>Mytiloidea</taxon>
        <taxon>Mytilidae</taxon>
        <taxon>Mytilinae</taxon>
        <taxon>Mytilus</taxon>
    </lineage>
</organism>
<reference evidence="2" key="1">
    <citation type="submission" date="2018-11" db="EMBL/GenBank/DDBJ databases">
        <authorList>
            <person name="Alioto T."/>
            <person name="Alioto T."/>
        </authorList>
    </citation>
    <scope>NUCLEOTIDE SEQUENCE</scope>
</reference>
<keyword evidence="1" id="KW-0732">Signal</keyword>